<evidence type="ECO:0000313" key="1">
    <source>
        <dbReference type="EMBL" id="KAA3465633.1"/>
    </source>
</evidence>
<dbReference type="PANTHER" id="PTHR11439">
    <property type="entry name" value="GAG-POL-RELATED RETROTRANSPOSON"/>
    <property type="match status" value="1"/>
</dbReference>
<gene>
    <name evidence="1" type="ORF">EPI10_000779</name>
</gene>
<sequence>MENCKPASTPIAQGEKLTNNEDAEKVDETSYRSLVGCLLYLRASRPNIIFAVSILSRFIHYCNVNHYKVAKRVLRYIRVKFVKAEKVKLLGHEEYLRLFLYSRIECVLLELDEQETVAQSTAEVQYVATAASCDNQSAVAIAKNPVFHRRTKHFKIKYHFVREVEQAKEVTLLADILTKPLGKLRFEKLHYDIGDRNMEAKKECFKMTIYAKANPEHKFVSSPNV</sequence>
<reference evidence="2" key="1">
    <citation type="journal article" date="2019" name="Plant Biotechnol. J.">
        <title>Genome sequencing of the Australian wild diploid species Gossypium australe highlights disease resistance and delayed gland morphogenesis.</title>
        <authorList>
            <person name="Cai Y."/>
            <person name="Cai X."/>
            <person name="Wang Q."/>
            <person name="Wang P."/>
            <person name="Zhang Y."/>
            <person name="Cai C."/>
            <person name="Xu Y."/>
            <person name="Wang K."/>
            <person name="Zhou Z."/>
            <person name="Wang C."/>
            <person name="Geng S."/>
            <person name="Li B."/>
            <person name="Dong Q."/>
            <person name="Hou Y."/>
            <person name="Wang H."/>
            <person name="Ai P."/>
            <person name="Liu Z."/>
            <person name="Yi F."/>
            <person name="Sun M."/>
            <person name="An G."/>
            <person name="Cheng J."/>
            <person name="Zhang Y."/>
            <person name="Shi Q."/>
            <person name="Xie Y."/>
            <person name="Shi X."/>
            <person name="Chang Y."/>
            <person name="Huang F."/>
            <person name="Chen Y."/>
            <person name="Hong S."/>
            <person name="Mi L."/>
            <person name="Sun Q."/>
            <person name="Zhang L."/>
            <person name="Zhou B."/>
            <person name="Peng R."/>
            <person name="Zhang X."/>
            <person name="Liu F."/>
        </authorList>
    </citation>
    <scope>NUCLEOTIDE SEQUENCE [LARGE SCALE GENOMIC DNA]</scope>
    <source>
        <strain evidence="2">cv. PA1801</strain>
    </source>
</reference>
<dbReference type="EMBL" id="SMMG02000007">
    <property type="protein sequence ID" value="KAA3465633.1"/>
    <property type="molecule type" value="Genomic_DNA"/>
</dbReference>
<dbReference type="AlphaFoldDB" id="A0A5B6V9A9"/>
<dbReference type="CDD" id="cd09272">
    <property type="entry name" value="RNase_HI_RT_Ty1"/>
    <property type="match status" value="1"/>
</dbReference>
<protein>
    <submittedName>
        <fullName evidence="1">Laccase-2-like</fullName>
    </submittedName>
</protein>
<name>A0A5B6V9A9_9ROSI</name>
<comment type="caution">
    <text evidence="1">The sequence shown here is derived from an EMBL/GenBank/DDBJ whole genome shotgun (WGS) entry which is preliminary data.</text>
</comment>
<dbReference type="Proteomes" id="UP000325315">
    <property type="component" value="Unassembled WGS sequence"/>
</dbReference>
<proteinExistence type="predicted"/>
<evidence type="ECO:0000313" key="2">
    <source>
        <dbReference type="Proteomes" id="UP000325315"/>
    </source>
</evidence>
<accession>A0A5B6V9A9</accession>
<dbReference type="OrthoDB" id="413760at2759"/>
<keyword evidence="2" id="KW-1185">Reference proteome</keyword>
<dbReference type="PANTHER" id="PTHR11439:SF503">
    <property type="entry name" value="CYSTEINE-RICH RLK (RECEPTOR-LIKE PROTEIN KINASE) 8"/>
    <property type="match status" value="1"/>
</dbReference>
<organism evidence="1 2">
    <name type="scientific">Gossypium australe</name>
    <dbReference type="NCBI Taxonomy" id="47621"/>
    <lineage>
        <taxon>Eukaryota</taxon>
        <taxon>Viridiplantae</taxon>
        <taxon>Streptophyta</taxon>
        <taxon>Embryophyta</taxon>
        <taxon>Tracheophyta</taxon>
        <taxon>Spermatophyta</taxon>
        <taxon>Magnoliopsida</taxon>
        <taxon>eudicotyledons</taxon>
        <taxon>Gunneridae</taxon>
        <taxon>Pentapetalae</taxon>
        <taxon>rosids</taxon>
        <taxon>malvids</taxon>
        <taxon>Malvales</taxon>
        <taxon>Malvaceae</taxon>
        <taxon>Malvoideae</taxon>
        <taxon>Gossypium</taxon>
    </lineage>
</organism>